<dbReference type="Proteomes" id="UP000242180">
    <property type="component" value="Unassembled WGS sequence"/>
</dbReference>
<dbReference type="InterPro" id="IPR050349">
    <property type="entry name" value="WD_LIS1/nudF_dynein_reg"/>
</dbReference>
<sequence length="1200" mass="132268">MTFFVSVLALNVKRVELADLDDRQMSKRLRELAQCDPDVDRPPDYCPIQEPVTLDTAPKTCAECKHFKTHRTFNALMLCLVILALTLLQPSSRISRRHTEVGLHEQLSSLSNKFWASVNPQHHSMWLQINPPYLVTYTSDPQQHLEQAQFYEDYFATKKTTIQDEPVKQPARSRSRFRQFLYESVIRILCLLAIVNFPSILLCIALVIIIMWLTPPWRDQWLVPFLKAAFIEIINGIRYYLKRTIQMLPDSVSSKITSEKSEYDENGVHRGAISAQNQFNQLNKSHVDNVQIKTLSGKHTGDVHQLAVNAKHGTVVSCGQDGRIIMWDADQGEWMARLDRLRQTNSGLLEGDLNPLYWKAATKRHLLQRQPSGSRRQSKQMMPARCIKVDQGNKWIASAFDDGVIRVWDTTTGTIVRELRVETEIPVVMEDDPAQERSELRRRRQTATASHDIGSASTWNSTQRRVIDRVVAIQFVGAVAEYCHPLVAEAAARQRTTANASIEDNSSQNFLVSVHKSGTIREWNILSGECAQVISTGHDRDITTLHVVECKAPHRKLGVTWVFTASRDGVVKCWERRLVKNNCSSSNTSSSASSVGDDLSVNEDEQTTTGTAWTCLYSLNGHSGSPITALTTESPVGGMGALVTASANGAVKVWNFETGDAVCTLSRGKQRKESLSSSVFRKHSRYDEDEEDINEALDAHMGNQRGPISQVVVSRYCEVEQGPGLCRGCDTCFGNGFLIAACSPDDSVYVWRLERADGRHEGSCTLCSKDYHRKATINRQRTPMDEPLASEPVKAIGRRRRPSVSKVATRRVFRHIKPSRSFGTASSDGDMPGNIEDGLLDIEQLGGESDIALAPTFLGKIEQHGGRGIVFCNNMILAGVRKKLNSSPEAYPDKIHNEWEVWFASLQYYEAPPVDDDRIEPPSIPVDVFDLEKRATRTQKKPVREESQGLAASVWRTLAGKSMRTSKRGKKDEPSTASDDDMEENEEDMLGMDEADEMLPFSAVRHVVPLDGSGLGCDYGNFIKLVYLDDKCKRRRLFAMPEQVDANGVGRRLSSVSAASAASAATAATAAGAAMVSAGACGESCQCGSDGSSSSASPASCCGGVNKRNGRCCGGTGKQRDRSSHRGRTTKKIVLAAASSSAEAEYHTTTRLTPARSVAACTVGNAADCSVANCARAAECHLAPATSTSSSRLGRNWALS</sequence>
<feature type="transmembrane region" description="Helical" evidence="5">
    <location>
        <begin position="185"/>
        <end position="215"/>
    </location>
</feature>
<dbReference type="InterPro" id="IPR011047">
    <property type="entry name" value="Quinoprotein_ADH-like_sf"/>
</dbReference>
<evidence type="ECO:0008006" key="8">
    <source>
        <dbReference type="Google" id="ProtNLM"/>
    </source>
</evidence>
<accession>A0A1X2HQ43</accession>
<dbReference type="Pfam" id="PF00400">
    <property type="entry name" value="WD40"/>
    <property type="match status" value="3"/>
</dbReference>
<keyword evidence="5" id="KW-0812">Transmembrane</keyword>
<dbReference type="PROSITE" id="PS50231">
    <property type="entry name" value="RICIN_B_LECTIN"/>
    <property type="match status" value="1"/>
</dbReference>
<name>A0A1X2HQ43_SYNRA</name>
<dbReference type="PROSITE" id="PS50082">
    <property type="entry name" value="WD_REPEATS_2"/>
    <property type="match status" value="3"/>
</dbReference>
<dbReference type="PROSITE" id="PS00678">
    <property type="entry name" value="WD_REPEATS_1"/>
    <property type="match status" value="2"/>
</dbReference>
<dbReference type="SUPFAM" id="SSF50998">
    <property type="entry name" value="Quinoprotein alcohol dehydrogenase-like"/>
    <property type="match status" value="1"/>
</dbReference>
<comment type="caution">
    <text evidence="6">The sequence shown here is derived from an EMBL/GenBank/DDBJ whole genome shotgun (WGS) entry which is preliminary data.</text>
</comment>
<dbReference type="OrthoDB" id="6510177at2759"/>
<dbReference type="PANTHER" id="PTHR44129">
    <property type="entry name" value="WD REPEAT-CONTAINING PROTEIN POP1"/>
    <property type="match status" value="1"/>
</dbReference>
<gene>
    <name evidence="6" type="ORF">BCR43DRAFT_487038</name>
</gene>
<dbReference type="Gene3D" id="2.130.10.10">
    <property type="entry name" value="YVTN repeat-like/Quinoprotein amine dehydrogenase"/>
    <property type="match status" value="3"/>
</dbReference>
<protein>
    <recommendedName>
        <fullName evidence="8">WD40-repeat-containing domain protein</fullName>
    </recommendedName>
</protein>
<evidence type="ECO:0000313" key="7">
    <source>
        <dbReference type="Proteomes" id="UP000242180"/>
    </source>
</evidence>
<keyword evidence="5" id="KW-0472">Membrane</keyword>
<evidence type="ECO:0000256" key="5">
    <source>
        <dbReference type="SAM" id="Phobius"/>
    </source>
</evidence>
<dbReference type="EMBL" id="MCGN01000002">
    <property type="protein sequence ID" value="ORZ01504.1"/>
    <property type="molecule type" value="Genomic_DNA"/>
</dbReference>
<feature type="repeat" description="WD" evidence="3">
    <location>
        <begin position="296"/>
        <end position="337"/>
    </location>
</feature>
<dbReference type="SMART" id="SM00320">
    <property type="entry name" value="WD40"/>
    <property type="match status" value="5"/>
</dbReference>
<dbReference type="InterPro" id="IPR015943">
    <property type="entry name" value="WD40/YVTN_repeat-like_dom_sf"/>
</dbReference>
<evidence type="ECO:0000256" key="3">
    <source>
        <dbReference type="PROSITE-ProRule" id="PRU00221"/>
    </source>
</evidence>
<reference evidence="6 7" key="1">
    <citation type="submission" date="2016-07" db="EMBL/GenBank/DDBJ databases">
        <title>Pervasive Adenine N6-methylation of Active Genes in Fungi.</title>
        <authorList>
            <consortium name="DOE Joint Genome Institute"/>
            <person name="Mondo S.J."/>
            <person name="Dannebaum R.O."/>
            <person name="Kuo R.C."/>
            <person name="Labutti K."/>
            <person name="Haridas S."/>
            <person name="Kuo A."/>
            <person name="Salamov A."/>
            <person name="Ahrendt S.R."/>
            <person name="Lipzen A."/>
            <person name="Sullivan W."/>
            <person name="Andreopoulos W.B."/>
            <person name="Clum A."/>
            <person name="Lindquist E."/>
            <person name="Daum C."/>
            <person name="Ramamoorthy G.K."/>
            <person name="Gryganskyi A."/>
            <person name="Culley D."/>
            <person name="Magnuson J.K."/>
            <person name="James T.Y."/>
            <person name="O'Malley M.A."/>
            <person name="Stajich J.E."/>
            <person name="Spatafora J.W."/>
            <person name="Visel A."/>
            <person name="Grigoriev I.V."/>
        </authorList>
    </citation>
    <scope>NUCLEOTIDE SEQUENCE [LARGE SCALE GENOMIC DNA]</scope>
    <source>
        <strain evidence="6 7">NRRL 2496</strain>
    </source>
</reference>
<organism evidence="6 7">
    <name type="scientific">Syncephalastrum racemosum</name>
    <name type="common">Filamentous fungus</name>
    <dbReference type="NCBI Taxonomy" id="13706"/>
    <lineage>
        <taxon>Eukaryota</taxon>
        <taxon>Fungi</taxon>
        <taxon>Fungi incertae sedis</taxon>
        <taxon>Mucoromycota</taxon>
        <taxon>Mucoromycotina</taxon>
        <taxon>Mucoromycetes</taxon>
        <taxon>Mucorales</taxon>
        <taxon>Syncephalastraceae</taxon>
        <taxon>Syncephalastrum</taxon>
    </lineage>
</organism>
<dbReference type="OMA" id="WFASLQY"/>
<keyword evidence="7" id="KW-1185">Reference proteome</keyword>
<keyword evidence="1 3" id="KW-0853">WD repeat</keyword>
<keyword evidence="5" id="KW-1133">Transmembrane helix</keyword>
<keyword evidence="2" id="KW-0677">Repeat</keyword>
<feature type="compositionally biased region" description="Low complexity" evidence="4">
    <location>
        <begin position="582"/>
        <end position="594"/>
    </location>
</feature>
<evidence type="ECO:0000256" key="1">
    <source>
        <dbReference type="ARBA" id="ARBA00022574"/>
    </source>
</evidence>
<evidence type="ECO:0000313" key="6">
    <source>
        <dbReference type="EMBL" id="ORZ01504.1"/>
    </source>
</evidence>
<feature type="region of interest" description="Disordered" evidence="4">
    <location>
        <begin position="961"/>
        <end position="985"/>
    </location>
</feature>
<dbReference type="AlphaFoldDB" id="A0A1X2HQ43"/>
<dbReference type="InterPro" id="IPR001680">
    <property type="entry name" value="WD40_rpt"/>
</dbReference>
<evidence type="ECO:0000256" key="2">
    <source>
        <dbReference type="ARBA" id="ARBA00022737"/>
    </source>
</evidence>
<evidence type="ECO:0000256" key="4">
    <source>
        <dbReference type="SAM" id="MobiDB-lite"/>
    </source>
</evidence>
<feature type="region of interest" description="Disordered" evidence="4">
    <location>
        <begin position="431"/>
        <end position="458"/>
    </location>
</feature>
<dbReference type="STRING" id="13706.A0A1X2HQ43"/>
<dbReference type="InParanoid" id="A0A1X2HQ43"/>
<feature type="transmembrane region" description="Helical" evidence="5">
    <location>
        <begin position="72"/>
        <end position="88"/>
    </location>
</feature>
<feature type="region of interest" description="Disordered" evidence="4">
    <location>
        <begin position="582"/>
        <end position="603"/>
    </location>
</feature>
<feature type="repeat" description="WD" evidence="3">
    <location>
        <begin position="396"/>
        <end position="418"/>
    </location>
</feature>
<feature type="repeat" description="WD" evidence="3">
    <location>
        <begin position="642"/>
        <end position="664"/>
    </location>
</feature>
<proteinExistence type="predicted"/>
<dbReference type="InterPro" id="IPR019775">
    <property type="entry name" value="WD40_repeat_CS"/>
</dbReference>